<dbReference type="AlphaFoldDB" id="A0A6L2P666"/>
<comment type="caution">
    <text evidence="5">The sequence shown here is derived from an EMBL/GenBank/DDBJ whole genome shotgun (WGS) entry which is preliminary data.</text>
</comment>
<dbReference type="EMBL" id="BKCJ010010831">
    <property type="protein sequence ID" value="GEU93337.1"/>
    <property type="molecule type" value="Genomic_DNA"/>
</dbReference>
<reference evidence="5" key="1">
    <citation type="journal article" date="2019" name="Sci. Rep.">
        <title>Draft genome of Tanacetum cinerariifolium, the natural source of mosquito coil.</title>
        <authorList>
            <person name="Yamashiro T."/>
            <person name="Shiraishi A."/>
            <person name="Satake H."/>
            <person name="Nakayama K."/>
        </authorList>
    </citation>
    <scope>NUCLEOTIDE SEQUENCE</scope>
</reference>
<dbReference type="GO" id="GO:0016787">
    <property type="term" value="F:hydrolase activity"/>
    <property type="evidence" value="ECO:0007669"/>
    <property type="project" value="UniProtKB-KW"/>
</dbReference>
<dbReference type="CDD" id="cd09272">
    <property type="entry name" value="RNase_HI_RT_Ty1"/>
    <property type="match status" value="1"/>
</dbReference>
<dbReference type="Pfam" id="PF13976">
    <property type="entry name" value="gag_pre-integrs"/>
    <property type="match status" value="1"/>
</dbReference>
<evidence type="ECO:0000259" key="4">
    <source>
        <dbReference type="Pfam" id="PF13976"/>
    </source>
</evidence>
<accession>A0A6L2P666</accession>
<protein>
    <submittedName>
        <fullName evidence="5">Retrovirus-related Pol polyprotein from transposon TNT 1-94</fullName>
    </submittedName>
</protein>
<dbReference type="Pfam" id="PF07727">
    <property type="entry name" value="RVT_2"/>
    <property type="match status" value="1"/>
</dbReference>
<dbReference type="GO" id="GO:0046872">
    <property type="term" value="F:metal ion binding"/>
    <property type="evidence" value="ECO:0007669"/>
    <property type="project" value="UniProtKB-KW"/>
</dbReference>
<evidence type="ECO:0000256" key="2">
    <source>
        <dbReference type="ARBA" id="ARBA00022801"/>
    </source>
</evidence>
<feature type="domain" description="GAG-pre-integrase" evidence="4">
    <location>
        <begin position="5"/>
        <end position="54"/>
    </location>
</feature>
<sequence length="417" mass="48462">MDKTTSSQAWLWHCRLSHLNFDSINLLSKNDIVIGLLKLKFVKDHLCSSCELEKTKRTSFHRKTTSSSKGWLQLLRMDLCGSMWVESINGKKYVLIWSIDQYGVLVLQIWSIDQYRVLRDGENLDKMKGKGDACIFVGYSTQSRAYQVDSSNMHTFYQRHPSEHRWTKDHPLEQVNGNPSQSIRTRRQIEMDGEMCIFALTSAEGIDFEESFAPVARLKAVWLFITYAAHKSFPVYQMDVMTTFLNGPLMEEVYVNQPDGFVDPHHLDKVYRLKRLYMDSSKLQGYGGDKLVSWSSKKQECTLMSLAKAEYVSLSACYAQVLWLRTQLTDYDFYFDKIHIYYNSKAAIAISCDVRYHFIKEQVENGIVELFFVRTEYQLAGLFTKVLPKDRFKYLVKRLGMRCLTPKELEVLANESA</sequence>
<evidence type="ECO:0000256" key="1">
    <source>
        <dbReference type="ARBA" id="ARBA00022723"/>
    </source>
</evidence>
<name>A0A6L2P666_TANCI</name>
<keyword evidence="2" id="KW-0378">Hydrolase</keyword>
<dbReference type="InterPro" id="IPR013103">
    <property type="entry name" value="RVT_2"/>
</dbReference>
<organism evidence="5">
    <name type="scientific">Tanacetum cinerariifolium</name>
    <name type="common">Dalmatian daisy</name>
    <name type="synonym">Chrysanthemum cinerariifolium</name>
    <dbReference type="NCBI Taxonomy" id="118510"/>
    <lineage>
        <taxon>Eukaryota</taxon>
        <taxon>Viridiplantae</taxon>
        <taxon>Streptophyta</taxon>
        <taxon>Embryophyta</taxon>
        <taxon>Tracheophyta</taxon>
        <taxon>Spermatophyta</taxon>
        <taxon>Magnoliopsida</taxon>
        <taxon>eudicotyledons</taxon>
        <taxon>Gunneridae</taxon>
        <taxon>Pentapetalae</taxon>
        <taxon>asterids</taxon>
        <taxon>campanulids</taxon>
        <taxon>Asterales</taxon>
        <taxon>Asteraceae</taxon>
        <taxon>Asteroideae</taxon>
        <taxon>Anthemideae</taxon>
        <taxon>Anthemidinae</taxon>
        <taxon>Tanacetum</taxon>
    </lineage>
</organism>
<gene>
    <name evidence="5" type="ORF">Tci_065315</name>
</gene>
<dbReference type="PANTHER" id="PTHR42648:SF18">
    <property type="entry name" value="RETROTRANSPOSON, UNCLASSIFIED-LIKE PROTEIN"/>
    <property type="match status" value="1"/>
</dbReference>
<dbReference type="PANTHER" id="PTHR42648">
    <property type="entry name" value="TRANSPOSASE, PUTATIVE-RELATED"/>
    <property type="match status" value="1"/>
</dbReference>
<dbReference type="InterPro" id="IPR025724">
    <property type="entry name" value="GAG-pre-integrase_dom"/>
</dbReference>
<keyword evidence="1" id="KW-0479">Metal-binding</keyword>
<dbReference type="InterPro" id="IPR039537">
    <property type="entry name" value="Retrotran_Ty1/copia-like"/>
</dbReference>
<evidence type="ECO:0000259" key="3">
    <source>
        <dbReference type="Pfam" id="PF07727"/>
    </source>
</evidence>
<evidence type="ECO:0000313" key="5">
    <source>
        <dbReference type="EMBL" id="GEU93337.1"/>
    </source>
</evidence>
<proteinExistence type="predicted"/>
<feature type="domain" description="Reverse transcriptase Ty1/copia-type" evidence="3">
    <location>
        <begin position="203"/>
        <end position="275"/>
    </location>
</feature>